<sequence>MPRLKAICHDQLPQSSSTYENEKEDQMGMTLFPKLNSFDLDLLPTLKSLCPDASTTLWPAAKVMSVKRCNKLKTLASVIPQIKTLEKDSTAHHKDKDKGISSGTCGCTPYSCGPMTKPTSRTNIVQILPRPVNQEVTPTNLDQDSNDYDNLERLCVLSCESLEVVFQLKGPKAVENHNVETFNKFCYLSLYELPSLMHFAIFVLVSCSQAPSQFNDLKVGNCEKIEHVIAKADTECVDQEITFPRLNSMTLQDLPNLICFSTEAYTLKLLVFSVY</sequence>
<dbReference type="PANTHER" id="PTHR33463:SF198">
    <property type="entry name" value="RPP4C3"/>
    <property type="match status" value="1"/>
</dbReference>
<dbReference type="Proteomes" id="UP001054821">
    <property type="component" value="Chromosome 7"/>
</dbReference>
<keyword evidence="1" id="KW-0611">Plant defense</keyword>
<dbReference type="EMBL" id="JAJFAZ020000007">
    <property type="protein sequence ID" value="KAI5317799.1"/>
    <property type="molecule type" value="Genomic_DNA"/>
</dbReference>
<accession>A0AAD4YQR3</accession>
<evidence type="ECO:0000256" key="1">
    <source>
        <dbReference type="ARBA" id="ARBA00022821"/>
    </source>
</evidence>
<proteinExistence type="predicted"/>
<organism evidence="2 3">
    <name type="scientific">Prunus dulcis</name>
    <name type="common">Almond</name>
    <name type="synonym">Amygdalus dulcis</name>
    <dbReference type="NCBI Taxonomy" id="3755"/>
    <lineage>
        <taxon>Eukaryota</taxon>
        <taxon>Viridiplantae</taxon>
        <taxon>Streptophyta</taxon>
        <taxon>Embryophyta</taxon>
        <taxon>Tracheophyta</taxon>
        <taxon>Spermatophyta</taxon>
        <taxon>Magnoliopsida</taxon>
        <taxon>eudicotyledons</taxon>
        <taxon>Gunneridae</taxon>
        <taxon>Pentapetalae</taxon>
        <taxon>rosids</taxon>
        <taxon>fabids</taxon>
        <taxon>Rosales</taxon>
        <taxon>Rosaceae</taxon>
        <taxon>Amygdaloideae</taxon>
        <taxon>Amygdaleae</taxon>
        <taxon>Prunus</taxon>
    </lineage>
</organism>
<gene>
    <name evidence="2" type="ORF">L3X38_037506</name>
</gene>
<keyword evidence="3" id="KW-1185">Reference proteome</keyword>
<evidence type="ECO:0000313" key="3">
    <source>
        <dbReference type="Proteomes" id="UP001054821"/>
    </source>
</evidence>
<dbReference type="PANTHER" id="PTHR33463">
    <property type="entry name" value="NB-ARC DOMAIN-CONTAINING PROTEIN-RELATED"/>
    <property type="match status" value="1"/>
</dbReference>
<comment type="caution">
    <text evidence="2">The sequence shown here is derived from an EMBL/GenBank/DDBJ whole genome shotgun (WGS) entry which is preliminary data.</text>
</comment>
<evidence type="ECO:0000313" key="2">
    <source>
        <dbReference type="EMBL" id="KAI5317799.1"/>
    </source>
</evidence>
<protein>
    <submittedName>
        <fullName evidence="2">Uncharacterized protein</fullName>
    </submittedName>
</protein>
<dbReference type="AlphaFoldDB" id="A0AAD4YQR3"/>
<reference evidence="2 3" key="1">
    <citation type="journal article" date="2022" name="G3 (Bethesda)">
        <title>Whole-genome sequence and methylome profiling of the almond [Prunus dulcis (Mill.) D.A. Webb] cultivar 'Nonpareil'.</title>
        <authorList>
            <person name="D'Amico-Willman K.M."/>
            <person name="Ouma W.Z."/>
            <person name="Meulia T."/>
            <person name="Sideli G.M."/>
            <person name="Gradziel T.M."/>
            <person name="Fresnedo-Ramirez J."/>
        </authorList>
    </citation>
    <scope>NUCLEOTIDE SEQUENCE [LARGE SCALE GENOMIC DNA]</scope>
    <source>
        <strain evidence="2">Clone GOH B32 T37-40</strain>
    </source>
</reference>
<name>A0AAD4YQR3_PRUDU</name>
<dbReference type="InterPro" id="IPR050905">
    <property type="entry name" value="Plant_NBS-LRR"/>
</dbReference>